<keyword evidence="2 5" id="KW-0812">Transmembrane</keyword>
<keyword evidence="3 5" id="KW-1133">Transmembrane helix</keyword>
<organism evidence="7 8">
    <name type="scientific">Vibrio variabilis</name>
    <dbReference type="NCBI Taxonomy" id="990271"/>
    <lineage>
        <taxon>Bacteria</taxon>
        <taxon>Pseudomonadati</taxon>
        <taxon>Pseudomonadota</taxon>
        <taxon>Gammaproteobacteria</taxon>
        <taxon>Vibrionales</taxon>
        <taxon>Vibrionaceae</taxon>
        <taxon>Vibrio</taxon>
    </lineage>
</organism>
<dbReference type="Pfam" id="PF00916">
    <property type="entry name" value="Sulfate_transp"/>
    <property type="match status" value="1"/>
</dbReference>
<accession>A0ABQ0JAP5</accession>
<comment type="caution">
    <text evidence="7">The sequence shown here is derived from an EMBL/GenBank/DDBJ whole genome shotgun (WGS) entry which is preliminary data.</text>
</comment>
<evidence type="ECO:0000256" key="3">
    <source>
        <dbReference type="ARBA" id="ARBA00022989"/>
    </source>
</evidence>
<evidence type="ECO:0000313" key="7">
    <source>
        <dbReference type="EMBL" id="GAL25838.1"/>
    </source>
</evidence>
<protein>
    <submittedName>
        <fullName evidence="7">Sulfate permease</fullName>
    </submittedName>
</protein>
<evidence type="ECO:0000259" key="6">
    <source>
        <dbReference type="Pfam" id="PF00916"/>
    </source>
</evidence>
<dbReference type="InterPro" id="IPR052706">
    <property type="entry name" value="Membrane-Transporter-like"/>
</dbReference>
<evidence type="ECO:0000256" key="5">
    <source>
        <dbReference type="SAM" id="Phobius"/>
    </source>
</evidence>
<comment type="subcellular location">
    <subcellularLocation>
        <location evidence="1">Membrane</location>
        <topology evidence="1">Multi-pass membrane protein</topology>
    </subcellularLocation>
</comment>
<name>A0ABQ0JAP5_9VIBR</name>
<keyword evidence="4 5" id="KW-0472">Membrane</keyword>
<reference evidence="8" key="2">
    <citation type="submission" date="2014-09" db="EMBL/GenBank/DDBJ databases">
        <authorList>
            <consortium name="NBRP consortium"/>
            <person name="Sawabe T."/>
            <person name="Meirelles P."/>
            <person name="Nakanishi M."/>
            <person name="Sayaka M."/>
            <person name="Hattori M."/>
            <person name="Ohkuma M."/>
        </authorList>
    </citation>
    <scope>NUCLEOTIDE SEQUENCE [LARGE SCALE GENOMIC DNA]</scope>
    <source>
        <strain evidence="8">JCM 19239</strain>
    </source>
</reference>
<evidence type="ECO:0000256" key="4">
    <source>
        <dbReference type="ARBA" id="ARBA00023136"/>
    </source>
</evidence>
<reference evidence="8" key="1">
    <citation type="submission" date="2014-09" db="EMBL/GenBank/DDBJ databases">
        <title>Vibrio variabilis JCM 19239. (C206) whole genome shotgun sequence.</title>
        <authorList>
            <person name="Sawabe T."/>
            <person name="Meirelles P."/>
            <person name="Nakanishi M."/>
            <person name="Sayaka M."/>
            <person name="Hattori M."/>
            <person name="Ohkuma M."/>
        </authorList>
    </citation>
    <scope>NUCLEOTIDE SEQUENCE [LARGE SCALE GENOMIC DNA]</scope>
    <source>
        <strain evidence="8">JCM 19239</strain>
    </source>
</reference>
<keyword evidence="8" id="KW-1185">Reference proteome</keyword>
<gene>
    <name evidence="7" type="ORF">JCM19239_1191</name>
</gene>
<evidence type="ECO:0000313" key="8">
    <source>
        <dbReference type="Proteomes" id="UP000029223"/>
    </source>
</evidence>
<evidence type="ECO:0000256" key="1">
    <source>
        <dbReference type="ARBA" id="ARBA00004141"/>
    </source>
</evidence>
<sequence>MTLLVQGLGLDTRTVVDFLRSMSGDDAATLAGSLPTFSIPAVPLTWETLQIILPYAIILAAIGLIESLLTLTVLDEMTNTRGQSNRECVGQGLANVTCSVFGAMGGCAMIGQSMINVNSGGRGRLSGIVAAVAC</sequence>
<dbReference type="PANTHER" id="PTHR43310:SF1">
    <property type="entry name" value="SULFATE TRANSPORTER YBAR-RELATED"/>
    <property type="match status" value="1"/>
</dbReference>
<dbReference type="EMBL" id="BBMS01000013">
    <property type="protein sequence ID" value="GAL25838.1"/>
    <property type="molecule type" value="Genomic_DNA"/>
</dbReference>
<proteinExistence type="predicted"/>
<dbReference type="PANTHER" id="PTHR43310">
    <property type="entry name" value="SULFATE TRANSPORTER YBAR-RELATED"/>
    <property type="match status" value="1"/>
</dbReference>
<evidence type="ECO:0000256" key="2">
    <source>
        <dbReference type="ARBA" id="ARBA00022692"/>
    </source>
</evidence>
<dbReference type="Proteomes" id="UP000029223">
    <property type="component" value="Unassembled WGS sequence"/>
</dbReference>
<feature type="domain" description="SLC26A/SulP transporter" evidence="6">
    <location>
        <begin position="33"/>
        <end position="133"/>
    </location>
</feature>
<dbReference type="InterPro" id="IPR011547">
    <property type="entry name" value="SLC26A/SulP_dom"/>
</dbReference>
<feature type="transmembrane region" description="Helical" evidence="5">
    <location>
        <begin position="52"/>
        <end position="74"/>
    </location>
</feature>